<dbReference type="InterPro" id="IPR001958">
    <property type="entry name" value="Tet-R_TetA/multi-R_MdtG-like"/>
</dbReference>
<dbReference type="AlphaFoldDB" id="A0AAJ1X2L2"/>
<evidence type="ECO:0000256" key="4">
    <source>
        <dbReference type="ARBA" id="ARBA00022692"/>
    </source>
</evidence>
<dbReference type="SUPFAM" id="SSF103473">
    <property type="entry name" value="MFS general substrate transporter"/>
    <property type="match status" value="1"/>
</dbReference>
<feature type="transmembrane region" description="Helical" evidence="7">
    <location>
        <begin position="142"/>
        <end position="161"/>
    </location>
</feature>
<evidence type="ECO:0000256" key="6">
    <source>
        <dbReference type="ARBA" id="ARBA00023136"/>
    </source>
</evidence>
<keyword evidence="3" id="KW-1003">Cell membrane</keyword>
<dbReference type="PROSITE" id="PS50850">
    <property type="entry name" value="MFS"/>
    <property type="match status" value="1"/>
</dbReference>
<accession>A0AAJ1X2L2</accession>
<gene>
    <name evidence="9" type="ORF">QE405_001918</name>
</gene>
<feature type="transmembrane region" description="Helical" evidence="7">
    <location>
        <begin position="73"/>
        <end position="99"/>
    </location>
</feature>
<evidence type="ECO:0000259" key="8">
    <source>
        <dbReference type="PROSITE" id="PS50850"/>
    </source>
</evidence>
<comment type="caution">
    <text evidence="9">The sequence shown here is derived from an EMBL/GenBank/DDBJ whole genome shotgun (WGS) entry which is preliminary data.</text>
</comment>
<sequence>MEGVDHVHSDPDTALHGEGAGVDRHLAVVVRPWCGGISLPTATVVESNQLWRDEGQDQDVVAEQQRRTVRGHWAVTFTVLTVAVSSFTLLQSMVVPVLGLIADEMDTDMSTATWVLTAYLLSASICTPLLGRVGDVVGKQKMLVVTMLALTLGSLVAALAGNIWVLILARVLQGAGGGVLPLAFGIIRDEFPERHRASALSIIAALASVGFAVGIVVAGPIVEGLSYHWLFWFPMIATGLAAVATALFVPESPVAERSRLPLAPAVLLAAWLVALLLGISRGNEWGWSSPLVLSLLAGAVVLAVGWVAVENRARVPMIDMQMMRRRGIWTTNLVGGFVGFGMFSSFGFLPQFLQTPEAAGYGFGASISESGQILVPSAIASFLVGFVTAPLVKRLGARVVIVSGTLMTGVAFAAIALWHDAVWQIVAATSLQGVGNGLVFGSLAGVVIASVPASQTGVASGMNANIRTIGGSIGSAVMAGVVTAHVGLGGLPAEGGYVLGFALIAGGMVLAAVAACAIPDTRGPASPTPRTVLAPRRTVAPSRVLAPGSSV</sequence>
<evidence type="ECO:0000256" key="3">
    <source>
        <dbReference type="ARBA" id="ARBA00022475"/>
    </source>
</evidence>
<feature type="domain" description="Major facilitator superfamily (MFS) profile" evidence="8">
    <location>
        <begin position="76"/>
        <end position="523"/>
    </location>
</feature>
<evidence type="ECO:0000313" key="9">
    <source>
        <dbReference type="EMBL" id="MDQ1104634.1"/>
    </source>
</evidence>
<dbReference type="InterPro" id="IPR020846">
    <property type="entry name" value="MFS_dom"/>
</dbReference>
<evidence type="ECO:0000256" key="5">
    <source>
        <dbReference type="ARBA" id="ARBA00022989"/>
    </source>
</evidence>
<reference evidence="9" key="1">
    <citation type="submission" date="2023-07" db="EMBL/GenBank/DDBJ databases">
        <title>Functional and genomic diversity of the sorghum phyllosphere microbiome.</title>
        <authorList>
            <person name="Shade A."/>
        </authorList>
    </citation>
    <scope>NUCLEOTIDE SEQUENCE</scope>
    <source>
        <strain evidence="9">SORGH_AS_1067</strain>
    </source>
</reference>
<keyword evidence="4 7" id="KW-0812">Transmembrane</keyword>
<evidence type="ECO:0000256" key="1">
    <source>
        <dbReference type="ARBA" id="ARBA00004651"/>
    </source>
</evidence>
<feature type="transmembrane region" description="Helical" evidence="7">
    <location>
        <begin position="399"/>
        <end position="418"/>
    </location>
</feature>
<feature type="transmembrane region" description="Helical" evidence="7">
    <location>
        <begin position="260"/>
        <end position="279"/>
    </location>
</feature>
<dbReference type="PANTHER" id="PTHR42718">
    <property type="entry name" value="MAJOR FACILITATOR SUPERFAMILY MULTIDRUG TRANSPORTER MFSC"/>
    <property type="match status" value="1"/>
</dbReference>
<proteinExistence type="predicted"/>
<feature type="transmembrane region" description="Helical" evidence="7">
    <location>
        <begin position="111"/>
        <end position="130"/>
    </location>
</feature>
<feature type="transmembrane region" description="Helical" evidence="7">
    <location>
        <begin position="497"/>
        <end position="518"/>
    </location>
</feature>
<name>A0AAJ1X2L2_9ACTN</name>
<dbReference type="Pfam" id="PF07690">
    <property type="entry name" value="MFS_1"/>
    <property type="match status" value="1"/>
</dbReference>
<dbReference type="PRINTS" id="PR01035">
    <property type="entry name" value="TCRTETA"/>
</dbReference>
<feature type="transmembrane region" description="Helical" evidence="7">
    <location>
        <begin position="373"/>
        <end position="392"/>
    </location>
</feature>
<feature type="transmembrane region" description="Helical" evidence="7">
    <location>
        <begin position="291"/>
        <end position="309"/>
    </location>
</feature>
<protein>
    <submittedName>
        <fullName evidence="9">MFS family permease</fullName>
    </submittedName>
</protein>
<keyword evidence="5 7" id="KW-1133">Transmembrane helix</keyword>
<keyword evidence="2" id="KW-0813">Transport</keyword>
<organism evidence="9 10">
    <name type="scientific">Nocardioides zeae</name>
    <dbReference type="NCBI Taxonomy" id="1457234"/>
    <lineage>
        <taxon>Bacteria</taxon>
        <taxon>Bacillati</taxon>
        <taxon>Actinomycetota</taxon>
        <taxon>Actinomycetes</taxon>
        <taxon>Propionibacteriales</taxon>
        <taxon>Nocardioidaceae</taxon>
        <taxon>Nocardioides</taxon>
    </lineage>
</organism>
<dbReference type="CDD" id="cd17504">
    <property type="entry name" value="MFS_MMR_MDR_like"/>
    <property type="match status" value="1"/>
</dbReference>
<keyword evidence="6 7" id="KW-0472">Membrane</keyword>
<feature type="transmembrane region" description="Helical" evidence="7">
    <location>
        <begin position="199"/>
        <end position="221"/>
    </location>
</feature>
<dbReference type="GO" id="GO:0005886">
    <property type="term" value="C:plasma membrane"/>
    <property type="evidence" value="ECO:0007669"/>
    <property type="project" value="UniProtKB-SubCell"/>
</dbReference>
<evidence type="ECO:0000313" key="10">
    <source>
        <dbReference type="Proteomes" id="UP001239215"/>
    </source>
</evidence>
<dbReference type="PANTHER" id="PTHR42718:SF46">
    <property type="entry name" value="BLR6921 PROTEIN"/>
    <property type="match status" value="1"/>
</dbReference>
<feature type="transmembrane region" description="Helical" evidence="7">
    <location>
        <begin position="227"/>
        <end position="248"/>
    </location>
</feature>
<feature type="transmembrane region" description="Helical" evidence="7">
    <location>
        <begin position="329"/>
        <end position="353"/>
    </location>
</feature>
<dbReference type="EMBL" id="JAUTAN010000001">
    <property type="protein sequence ID" value="MDQ1104634.1"/>
    <property type="molecule type" value="Genomic_DNA"/>
</dbReference>
<dbReference type="InterPro" id="IPR011701">
    <property type="entry name" value="MFS"/>
</dbReference>
<feature type="transmembrane region" description="Helical" evidence="7">
    <location>
        <begin position="471"/>
        <end position="491"/>
    </location>
</feature>
<evidence type="ECO:0000256" key="2">
    <source>
        <dbReference type="ARBA" id="ARBA00022448"/>
    </source>
</evidence>
<feature type="transmembrane region" description="Helical" evidence="7">
    <location>
        <begin position="438"/>
        <end position="459"/>
    </location>
</feature>
<evidence type="ECO:0000256" key="7">
    <source>
        <dbReference type="SAM" id="Phobius"/>
    </source>
</evidence>
<feature type="transmembrane region" description="Helical" evidence="7">
    <location>
        <begin position="167"/>
        <end position="187"/>
    </location>
</feature>
<comment type="subcellular location">
    <subcellularLocation>
        <location evidence="1">Cell membrane</location>
        <topology evidence="1">Multi-pass membrane protein</topology>
    </subcellularLocation>
</comment>
<dbReference type="Gene3D" id="1.20.1250.20">
    <property type="entry name" value="MFS general substrate transporter like domains"/>
    <property type="match status" value="2"/>
</dbReference>
<dbReference type="Proteomes" id="UP001239215">
    <property type="component" value="Unassembled WGS sequence"/>
</dbReference>
<dbReference type="InterPro" id="IPR036259">
    <property type="entry name" value="MFS_trans_sf"/>
</dbReference>
<dbReference type="GO" id="GO:0022857">
    <property type="term" value="F:transmembrane transporter activity"/>
    <property type="evidence" value="ECO:0007669"/>
    <property type="project" value="InterPro"/>
</dbReference>